<dbReference type="AlphaFoldDB" id="A0A6P3Y0W5"/>
<dbReference type="Pfam" id="PF02958">
    <property type="entry name" value="EcKL"/>
    <property type="match status" value="1"/>
</dbReference>
<reference evidence="3" key="1">
    <citation type="submission" date="2025-08" db="UniProtKB">
        <authorList>
            <consortium name="RefSeq"/>
        </authorList>
    </citation>
    <scope>IDENTIFICATION</scope>
</reference>
<keyword evidence="2" id="KW-1185">Reference proteome</keyword>
<dbReference type="SMART" id="SM00587">
    <property type="entry name" value="CHK"/>
    <property type="match status" value="1"/>
</dbReference>
<dbReference type="InterPro" id="IPR011009">
    <property type="entry name" value="Kinase-like_dom_sf"/>
</dbReference>
<dbReference type="PANTHER" id="PTHR11012">
    <property type="entry name" value="PROTEIN KINASE-LIKE DOMAIN-CONTAINING"/>
    <property type="match status" value="1"/>
</dbReference>
<dbReference type="KEGG" id="dqu:106749180"/>
<dbReference type="SUPFAM" id="SSF56112">
    <property type="entry name" value="Protein kinase-like (PK-like)"/>
    <property type="match status" value="1"/>
</dbReference>
<feature type="domain" description="CHK kinase-like" evidence="1">
    <location>
        <begin position="114"/>
        <end position="309"/>
    </location>
</feature>
<dbReference type="OrthoDB" id="191037at2759"/>
<evidence type="ECO:0000259" key="1">
    <source>
        <dbReference type="SMART" id="SM00587"/>
    </source>
</evidence>
<dbReference type="InterPro" id="IPR015897">
    <property type="entry name" value="CHK_kinase-like"/>
</dbReference>
<dbReference type="PANTHER" id="PTHR11012:SF8">
    <property type="entry name" value="JUVENILE HORMONE-INDUCIBLE PROTEIN 26"/>
    <property type="match status" value="1"/>
</dbReference>
<dbReference type="RefSeq" id="XP_014483849.1">
    <property type="nucleotide sequence ID" value="XM_014628363.1"/>
</dbReference>
<name>A0A6P3Y0W5_DINQU</name>
<gene>
    <name evidence="3" type="primary">LOC106749180</name>
</gene>
<accession>A0A6P3Y0W5</accession>
<dbReference type="GeneID" id="106749180"/>
<proteinExistence type="predicted"/>
<evidence type="ECO:0000313" key="2">
    <source>
        <dbReference type="Proteomes" id="UP000515204"/>
    </source>
</evidence>
<sequence length="396" mass="45908">MSEDKKWLDTVIPKIAEGIGSHVEDVRYELVKSLRSLMSYIYFVCVKYTNNLNQMSEECSFVIKKSTGCDSVSVGPQFSNEILFYQMYRRLDENFPRYFYSHEPLQLTSTDWVIAFEDVGKLGFEACPYNYDAPYEYILAVVRELGRFHAKGYVMKEKNRAEFFRIVGKIKETRYDETTGKWLKGFINYLPIRAVEYLRDHGHDPNFCNKMEAVLSNAFKNVMTRVAEPSEPLSTICHGDATLNNVFFKTRDDGQFDAMLIDFALLRYGTPVIDLSTFLYLSCTNSMMREKFFDILTVYHTELTNRLLQEGFRDIRKYSYNAILDDYKRGCVFGFVIASFYLPVLMGIAPNLEMTYLDDTEFFIKQSKECGGEKMSAIFAEMLLQISDLGGLDHIL</sequence>
<dbReference type="Proteomes" id="UP000515204">
    <property type="component" value="Unplaced"/>
</dbReference>
<organism evidence="2 3">
    <name type="scientific">Dinoponera quadriceps</name>
    <name type="common">South American ant</name>
    <dbReference type="NCBI Taxonomy" id="609295"/>
    <lineage>
        <taxon>Eukaryota</taxon>
        <taxon>Metazoa</taxon>
        <taxon>Ecdysozoa</taxon>
        <taxon>Arthropoda</taxon>
        <taxon>Hexapoda</taxon>
        <taxon>Insecta</taxon>
        <taxon>Pterygota</taxon>
        <taxon>Neoptera</taxon>
        <taxon>Endopterygota</taxon>
        <taxon>Hymenoptera</taxon>
        <taxon>Apocrita</taxon>
        <taxon>Aculeata</taxon>
        <taxon>Formicoidea</taxon>
        <taxon>Formicidae</taxon>
        <taxon>Ponerinae</taxon>
        <taxon>Ponerini</taxon>
        <taxon>Dinoponera</taxon>
    </lineage>
</organism>
<evidence type="ECO:0000313" key="3">
    <source>
        <dbReference type="RefSeq" id="XP_014483849.1"/>
    </source>
</evidence>
<protein>
    <submittedName>
        <fullName evidence="3">Uncharacterized protein LOC106749180</fullName>
    </submittedName>
</protein>
<dbReference type="InterPro" id="IPR004119">
    <property type="entry name" value="EcKL"/>
</dbReference>
<dbReference type="Gene3D" id="3.90.1200.10">
    <property type="match status" value="1"/>
</dbReference>